<dbReference type="GO" id="GO:0005524">
    <property type="term" value="F:ATP binding"/>
    <property type="evidence" value="ECO:0007669"/>
    <property type="project" value="UniProtKB-KW"/>
</dbReference>
<evidence type="ECO:0000256" key="3">
    <source>
        <dbReference type="ARBA" id="ARBA00022553"/>
    </source>
</evidence>
<dbReference type="GO" id="GO:0000155">
    <property type="term" value="F:phosphorelay sensor kinase activity"/>
    <property type="evidence" value="ECO:0007669"/>
    <property type="project" value="InterPro"/>
</dbReference>
<sequence length="415" mass="45950">MTFSNNSFAQTASQGQSAFDKEANGLNIDQLQHAFEQFNRLSENFVHSYQSLEGQVESLADRLAEEVQNKRIQFEEKERMASRLQNLLAILPAGVVVLDGAGRVQDCNAVAIDLLGRPLLGETWLNIIKRSFSPRFDDGYEVSLKDGRRVHIETRALDYEPGQLIVLTDLTETRKLQDKVNQDKRLSSMGRMMASLAHQIRTPLSTALIYAENLTQPSIDATTREKFGSKLADCLQHLERHITDMLQFAKSGGLQLSEVESTILVKKLTQHLLALYPTLAIDVKPIQTCLLNVNSDALFSAIGNLVENAYQSYSNEVNSNVTCEIKVAEGNLNIRVTDQGKGITEEKLEKVFDPFYTTRSGGTGLGLAVVHGVAKAHQGRVEIESKLGQGTQVSIVIPTFECSKSKDLEQEATPL</sequence>
<keyword evidence="5" id="KW-0418">Kinase</keyword>
<evidence type="ECO:0000256" key="2">
    <source>
        <dbReference type="ARBA" id="ARBA00012438"/>
    </source>
</evidence>
<keyword evidence="10" id="KW-0547">Nucleotide-binding</keyword>
<reference evidence="10 11" key="1">
    <citation type="submission" date="2023-08" db="EMBL/GenBank/DDBJ databases">
        <title>Pleionea litopenaei sp. nov., isolated from stomach of juvenile Litopenaeus vannamei.</title>
        <authorList>
            <person name="Rho A.M."/>
            <person name="Hwang C.Y."/>
        </authorList>
    </citation>
    <scope>NUCLEOTIDE SEQUENCE [LARGE SCALE GENOMIC DNA]</scope>
    <source>
        <strain evidence="10 11">HL-JVS1</strain>
    </source>
</reference>
<dbReference type="InterPro" id="IPR036890">
    <property type="entry name" value="HATPase_C_sf"/>
</dbReference>
<feature type="domain" description="Histidine kinase" evidence="9">
    <location>
        <begin position="195"/>
        <end position="401"/>
    </location>
</feature>
<dbReference type="Gene3D" id="3.30.565.10">
    <property type="entry name" value="Histidine kinase-like ATPase, C-terminal domain"/>
    <property type="match status" value="1"/>
</dbReference>
<evidence type="ECO:0000256" key="6">
    <source>
        <dbReference type="ARBA" id="ARBA00023012"/>
    </source>
</evidence>
<dbReference type="SMART" id="SM00388">
    <property type="entry name" value="HisKA"/>
    <property type="match status" value="1"/>
</dbReference>
<evidence type="ECO:0000259" key="9">
    <source>
        <dbReference type="PROSITE" id="PS50109"/>
    </source>
</evidence>
<dbReference type="SMART" id="SM00387">
    <property type="entry name" value="HATPase_c"/>
    <property type="match status" value="1"/>
</dbReference>
<dbReference type="Gene3D" id="3.30.450.20">
    <property type="entry name" value="PAS domain"/>
    <property type="match status" value="1"/>
</dbReference>
<dbReference type="PRINTS" id="PR00344">
    <property type="entry name" value="BCTRLSENSOR"/>
</dbReference>
<keyword evidence="4" id="KW-0808">Transferase</keyword>
<dbReference type="PANTHER" id="PTHR45453">
    <property type="entry name" value="PHOSPHATE REGULON SENSOR PROTEIN PHOR"/>
    <property type="match status" value="1"/>
</dbReference>
<gene>
    <name evidence="10" type="ORF">Q9312_01745</name>
</gene>
<evidence type="ECO:0000256" key="5">
    <source>
        <dbReference type="ARBA" id="ARBA00022777"/>
    </source>
</evidence>
<dbReference type="SUPFAM" id="SSF47384">
    <property type="entry name" value="Homodimeric domain of signal transducing histidine kinase"/>
    <property type="match status" value="1"/>
</dbReference>
<dbReference type="Pfam" id="PF02518">
    <property type="entry name" value="HATPase_c"/>
    <property type="match status" value="1"/>
</dbReference>
<feature type="coiled-coil region" evidence="8">
    <location>
        <begin position="49"/>
        <end position="87"/>
    </location>
</feature>
<dbReference type="GO" id="GO:0004721">
    <property type="term" value="F:phosphoprotein phosphatase activity"/>
    <property type="evidence" value="ECO:0007669"/>
    <property type="project" value="TreeGrafter"/>
</dbReference>
<dbReference type="CDD" id="cd00130">
    <property type="entry name" value="PAS"/>
    <property type="match status" value="1"/>
</dbReference>
<keyword evidence="6" id="KW-0902">Two-component regulatory system</keyword>
<dbReference type="AlphaFoldDB" id="A0AA51RU78"/>
<dbReference type="EMBL" id="CP133548">
    <property type="protein sequence ID" value="WMS87660.1"/>
    <property type="molecule type" value="Genomic_DNA"/>
</dbReference>
<organism evidence="10 11">
    <name type="scientific">Pleionea litopenaei</name>
    <dbReference type="NCBI Taxonomy" id="3070815"/>
    <lineage>
        <taxon>Bacteria</taxon>
        <taxon>Pseudomonadati</taxon>
        <taxon>Pseudomonadota</taxon>
        <taxon>Gammaproteobacteria</taxon>
        <taxon>Oceanospirillales</taxon>
        <taxon>Pleioneaceae</taxon>
        <taxon>Pleionea</taxon>
    </lineage>
</organism>
<keyword evidence="10" id="KW-0067">ATP-binding</keyword>
<evidence type="ECO:0000313" key="11">
    <source>
        <dbReference type="Proteomes" id="UP001239782"/>
    </source>
</evidence>
<dbReference type="PROSITE" id="PS50109">
    <property type="entry name" value="HIS_KIN"/>
    <property type="match status" value="1"/>
</dbReference>
<dbReference type="Proteomes" id="UP001239782">
    <property type="component" value="Chromosome"/>
</dbReference>
<dbReference type="InterPro" id="IPR003661">
    <property type="entry name" value="HisK_dim/P_dom"/>
</dbReference>
<dbReference type="CDD" id="cd00082">
    <property type="entry name" value="HisKA"/>
    <property type="match status" value="1"/>
</dbReference>
<proteinExistence type="predicted"/>
<dbReference type="RefSeq" id="WP_309202802.1">
    <property type="nucleotide sequence ID" value="NZ_CP133548.1"/>
</dbReference>
<evidence type="ECO:0000256" key="8">
    <source>
        <dbReference type="SAM" id="Coils"/>
    </source>
</evidence>
<dbReference type="Pfam" id="PF00512">
    <property type="entry name" value="HisKA"/>
    <property type="match status" value="1"/>
</dbReference>
<evidence type="ECO:0000313" key="10">
    <source>
        <dbReference type="EMBL" id="WMS87660.1"/>
    </source>
</evidence>
<dbReference type="SMART" id="SM00091">
    <property type="entry name" value="PAS"/>
    <property type="match status" value="1"/>
</dbReference>
<dbReference type="InterPro" id="IPR000014">
    <property type="entry name" value="PAS"/>
</dbReference>
<evidence type="ECO:0000256" key="4">
    <source>
        <dbReference type="ARBA" id="ARBA00022679"/>
    </source>
</evidence>
<accession>A0AA51RU78</accession>
<dbReference type="InterPro" id="IPR050351">
    <property type="entry name" value="BphY/WalK/GraS-like"/>
</dbReference>
<keyword evidence="7" id="KW-0472">Membrane</keyword>
<dbReference type="Gene3D" id="1.10.287.130">
    <property type="match status" value="1"/>
</dbReference>
<name>A0AA51RU78_9GAMM</name>
<dbReference type="PANTHER" id="PTHR45453:SF1">
    <property type="entry name" value="PHOSPHATE REGULON SENSOR PROTEIN PHOR"/>
    <property type="match status" value="1"/>
</dbReference>
<dbReference type="KEGG" id="plei:Q9312_01745"/>
<keyword evidence="8" id="KW-0175">Coiled coil</keyword>
<comment type="catalytic activity">
    <reaction evidence="1">
        <text>ATP + protein L-histidine = ADP + protein N-phospho-L-histidine.</text>
        <dbReference type="EC" id="2.7.13.3"/>
    </reaction>
</comment>
<dbReference type="InterPro" id="IPR004358">
    <property type="entry name" value="Sig_transdc_His_kin-like_C"/>
</dbReference>
<keyword evidence="3" id="KW-0597">Phosphoprotein</keyword>
<dbReference type="Pfam" id="PF13188">
    <property type="entry name" value="PAS_8"/>
    <property type="match status" value="1"/>
</dbReference>
<dbReference type="EC" id="2.7.13.3" evidence="2"/>
<dbReference type="GO" id="GO:0016036">
    <property type="term" value="P:cellular response to phosphate starvation"/>
    <property type="evidence" value="ECO:0007669"/>
    <property type="project" value="TreeGrafter"/>
</dbReference>
<dbReference type="InterPro" id="IPR036097">
    <property type="entry name" value="HisK_dim/P_sf"/>
</dbReference>
<evidence type="ECO:0000256" key="1">
    <source>
        <dbReference type="ARBA" id="ARBA00000085"/>
    </source>
</evidence>
<evidence type="ECO:0000256" key="7">
    <source>
        <dbReference type="ARBA" id="ARBA00023136"/>
    </source>
</evidence>
<dbReference type="InterPro" id="IPR005467">
    <property type="entry name" value="His_kinase_dom"/>
</dbReference>
<dbReference type="SUPFAM" id="SSF55874">
    <property type="entry name" value="ATPase domain of HSP90 chaperone/DNA topoisomerase II/histidine kinase"/>
    <property type="match status" value="1"/>
</dbReference>
<keyword evidence="11" id="KW-1185">Reference proteome</keyword>
<dbReference type="InterPro" id="IPR003594">
    <property type="entry name" value="HATPase_dom"/>
</dbReference>
<protein>
    <recommendedName>
        <fullName evidence="2">histidine kinase</fullName>
        <ecNumber evidence="2">2.7.13.3</ecNumber>
    </recommendedName>
</protein>
<dbReference type="InterPro" id="IPR035965">
    <property type="entry name" value="PAS-like_dom_sf"/>
</dbReference>
<dbReference type="SUPFAM" id="SSF55785">
    <property type="entry name" value="PYP-like sensor domain (PAS domain)"/>
    <property type="match status" value="1"/>
</dbReference>
<dbReference type="GO" id="GO:0005886">
    <property type="term" value="C:plasma membrane"/>
    <property type="evidence" value="ECO:0007669"/>
    <property type="project" value="TreeGrafter"/>
</dbReference>